<evidence type="ECO:0000313" key="2">
    <source>
        <dbReference type="EMBL" id="RTQ45276.1"/>
    </source>
</evidence>
<dbReference type="EMBL" id="RXOF01000021">
    <property type="protein sequence ID" value="RTQ45276.1"/>
    <property type="molecule type" value="Genomic_DNA"/>
</dbReference>
<name>A0A3S0IJ48_9BACT</name>
<sequence>MQGSWSYTYACAHLQHLLTSSALAAPDAGRLQERAQLVFRCFSPYLGQHLTEAPSLYFTAYLRQQLLAEVEVYGAPAAPNPATVYLRLLEGGQYVLQQEMAHGELAARLALYFAAARR</sequence>
<evidence type="ECO:0000256" key="1">
    <source>
        <dbReference type="SAM" id="SignalP"/>
    </source>
</evidence>
<comment type="caution">
    <text evidence="2">The sequence shown here is derived from an EMBL/GenBank/DDBJ whole genome shotgun (WGS) entry which is preliminary data.</text>
</comment>
<dbReference type="Proteomes" id="UP000282184">
    <property type="component" value="Unassembled WGS sequence"/>
</dbReference>
<accession>A0A3S0IJ48</accession>
<keyword evidence="1" id="KW-0732">Signal</keyword>
<evidence type="ECO:0000313" key="3">
    <source>
        <dbReference type="Proteomes" id="UP000282184"/>
    </source>
</evidence>
<keyword evidence="3" id="KW-1185">Reference proteome</keyword>
<protein>
    <submittedName>
        <fullName evidence="2">Uncharacterized protein</fullName>
    </submittedName>
</protein>
<feature type="signal peptide" evidence="1">
    <location>
        <begin position="1"/>
        <end position="24"/>
    </location>
</feature>
<gene>
    <name evidence="2" type="ORF">EJV47_25700</name>
</gene>
<proteinExistence type="predicted"/>
<reference evidence="2 3" key="1">
    <citation type="submission" date="2018-12" db="EMBL/GenBank/DDBJ databases">
        <title>Hymenobacter gummosus sp. nov., isolated from a spring.</title>
        <authorList>
            <person name="Nie L."/>
        </authorList>
    </citation>
    <scope>NUCLEOTIDE SEQUENCE [LARGE SCALE GENOMIC DNA]</scope>
    <source>
        <strain evidence="2 3">KCTC 52166</strain>
    </source>
</reference>
<dbReference type="AlphaFoldDB" id="A0A3S0IJ48"/>
<dbReference type="OrthoDB" id="885134at2"/>
<organism evidence="2 3">
    <name type="scientific">Hymenobacter gummosus</name>
    <dbReference type="NCBI Taxonomy" id="1776032"/>
    <lineage>
        <taxon>Bacteria</taxon>
        <taxon>Pseudomonadati</taxon>
        <taxon>Bacteroidota</taxon>
        <taxon>Cytophagia</taxon>
        <taxon>Cytophagales</taxon>
        <taxon>Hymenobacteraceae</taxon>
        <taxon>Hymenobacter</taxon>
    </lineage>
</organism>
<feature type="chain" id="PRO_5018633329" evidence="1">
    <location>
        <begin position="25"/>
        <end position="118"/>
    </location>
</feature>
<dbReference type="RefSeq" id="WP_126696089.1">
    <property type="nucleotide sequence ID" value="NZ_RXOF01000021.1"/>
</dbReference>